<name>A0A381R3W6_9ZZZZ</name>
<accession>A0A381R3W6</accession>
<dbReference type="AlphaFoldDB" id="A0A381R3W6"/>
<reference evidence="1" key="1">
    <citation type="submission" date="2018-05" db="EMBL/GenBank/DDBJ databases">
        <authorList>
            <person name="Lanie J.A."/>
            <person name="Ng W.-L."/>
            <person name="Kazmierczak K.M."/>
            <person name="Andrzejewski T.M."/>
            <person name="Davidsen T.M."/>
            <person name="Wayne K.J."/>
            <person name="Tettelin H."/>
            <person name="Glass J.I."/>
            <person name="Rusch D."/>
            <person name="Podicherti R."/>
            <person name="Tsui H.-C.T."/>
            <person name="Winkler M.E."/>
        </authorList>
    </citation>
    <scope>NUCLEOTIDE SEQUENCE</scope>
</reference>
<protein>
    <submittedName>
        <fullName evidence="1">Uncharacterized protein</fullName>
    </submittedName>
</protein>
<proteinExistence type="predicted"/>
<dbReference type="EMBL" id="UINC01001588">
    <property type="protein sequence ID" value="SUZ84273.1"/>
    <property type="molecule type" value="Genomic_DNA"/>
</dbReference>
<sequence>MLYDATVQQRSMPDSNFVANQSRVSLPLHMHHATILDVRPCANANTVDIASNHDVHPDTTILADLDVADNLRAFVYKRRRSHLRETGAVGPKHLRKLYA</sequence>
<organism evidence="1">
    <name type="scientific">marine metagenome</name>
    <dbReference type="NCBI Taxonomy" id="408172"/>
    <lineage>
        <taxon>unclassified sequences</taxon>
        <taxon>metagenomes</taxon>
        <taxon>ecological metagenomes</taxon>
    </lineage>
</organism>
<evidence type="ECO:0000313" key="1">
    <source>
        <dbReference type="EMBL" id="SUZ84273.1"/>
    </source>
</evidence>
<gene>
    <name evidence="1" type="ORF">METZ01_LOCUS37127</name>
</gene>